<dbReference type="InterPro" id="IPR036108">
    <property type="entry name" value="4pyrrol_syn_uPrphyn_synt_sf"/>
</dbReference>
<dbReference type="EMBL" id="LYOS01000002">
    <property type="protein sequence ID" value="OFV68183.1"/>
    <property type="molecule type" value="Genomic_DNA"/>
</dbReference>
<dbReference type="AlphaFoldDB" id="A0A1F2PAA3"/>
<dbReference type="Pfam" id="PF02602">
    <property type="entry name" value="HEM4"/>
    <property type="match status" value="1"/>
</dbReference>
<proteinExistence type="predicted"/>
<dbReference type="STRING" id="1838285.SCAL_000823"/>
<name>A0A1F2PAA3_9EURY</name>
<evidence type="ECO:0000313" key="2">
    <source>
        <dbReference type="EMBL" id="OFV68183.1"/>
    </source>
</evidence>
<dbReference type="PANTHER" id="PTHR40082:SF1">
    <property type="entry name" value="BLR5956 PROTEIN"/>
    <property type="match status" value="1"/>
</dbReference>
<dbReference type="NCBIfam" id="NF004587">
    <property type="entry name" value="PRK05928.2-5"/>
    <property type="match status" value="1"/>
</dbReference>
<feature type="domain" description="Tetrapyrrole biosynthesis uroporphyrinogen III synthase" evidence="1">
    <location>
        <begin position="15"/>
        <end position="253"/>
    </location>
</feature>
<dbReference type="InterPro" id="IPR003754">
    <property type="entry name" value="4pyrrol_synth_uPrphyn_synth"/>
</dbReference>
<keyword evidence="2" id="KW-0456">Lyase</keyword>
<dbReference type="PANTHER" id="PTHR40082">
    <property type="entry name" value="BLR5956 PROTEIN"/>
    <property type="match status" value="1"/>
</dbReference>
<comment type="caution">
    <text evidence="2">The sequence shown here is derived from an EMBL/GenBank/DDBJ whole genome shotgun (WGS) entry which is preliminary data.</text>
</comment>
<organism evidence="2 3">
    <name type="scientific">Candidatus Syntropharchaeum caldarium</name>
    <dbReference type="NCBI Taxonomy" id="1838285"/>
    <lineage>
        <taxon>Archaea</taxon>
        <taxon>Methanobacteriati</taxon>
        <taxon>Methanobacteriota</taxon>
        <taxon>Stenosarchaea group</taxon>
        <taxon>Methanomicrobia</taxon>
        <taxon>Methanosarcinales</taxon>
        <taxon>ANME-2 cluster</taxon>
        <taxon>Candidatus Syntropharchaeum</taxon>
    </lineage>
</organism>
<gene>
    <name evidence="2" type="ORF">SCAL_000823</name>
</gene>
<dbReference type="EC" id="4.2.1.75" evidence="2"/>
<reference evidence="2" key="1">
    <citation type="submission" date="2016-05" db="EMBL/GenBank/DDBJ databases">
        <title>Microbial consortia oxidize butane by reversing methanogenesis.</title>
        <authorList>
            <person name="Laso-Perez R."/>
            <person name="Richter M."/>
            <person name="Wegener G."/>
            <person name="Musat F."/>
        </authorList>
    </citation>
    <scope>NUCLEOTIDE SEQUENCE [LARGE SCALE GENOMIC DNA]</scope>
    <source>
        <strain evidence="2">BOX2</strain>
    </source>
</reference>
<dbReference type="Gene3D" id="3.40.50.10090">
    <property type="match status" value="2"/>
</dbReference>
<protein>
    <submittedName>
        <fullName evidence="2">Uroporphyrinogen-III synthase</fullName>
        <ecNumber evidence="2">4.2.1.75</ecNumber>
    </submittedName>
</protein>
<dbReference type="GO" id="GO:0006780">
    <property type="term" value="P:uroporphyrinogen III biosynthetic process"/>
    <property type="evidence" value="ECO:0007669"/>
    <property type="project" value="InterPro"/>
</dbReference>
<keyword evidence="3" id="KW-1185">Reference proteome</keyword>
<accession>A0A1F2PAA3</accession>
<dbReference type="SUPFAM" id="SSF69618">
    <property type="entry name" value="HemD-like"/>
    <property type="match status" value="1"/>
</dbReference>
<sequence>MKIAITRPEEHLEESVELARSRGFEVIAAPMVAVCERDEPAFEAFYKRVIDGLTDFVILTSVNGVRFMLRKVGKDREAGFVSALNGSQIMVVSMGPRTAKGLERSGINPDLMPDKTYTSSGLVELLTPMVEGKTVEIVRSDHGSSVLTNELTRAGADLHEIKVYKIVRPVGDLQRDLIKAIADGKVDVATFTSAQTVKNFFETAEELGLKEKVCERLNEIIVAVIGEPTANVVEELGVKVDIMPERALFDAMIDEISERIGV</sequence>
<evidence type="ECO:0000259" key="1">
    <source>
        <dbReference type="Pfam" id="PF02602"/>
    </source>
</evidence>
<dbReference type="GO" id="GO:0004852">
    <property type="term" value="F:uroporphyrinogen-III synthase activity"/>
    <property type="evidence" value="ECO:0007669"/>
    <property type="project" value="UniProtKB-EC"/>
</dbReference>
<dbReference type="Proteomes" id="UP000186940">
    <property type="component" value="Unassembled WGS sequence"/>
</dbReference>
<dbReference type="CDD" id="cd06578">
    <property type="entry name" value="HemD"/>
    <property type="match status" value="1"/>
</dbReference>
<dbReference type="InterPro" id="IPR039793">
    <property type="entry name" value="UROS/Hem4"/>
</dbReference>
<evidence type="ECO:0000313" key="3">
    <source>
        <dbReference type="Proteomes" id="UP000186940"/>
    </source>
</evidence>